<dbReference type="SUPFAM" id="SSF49265">
    <property type="entry name" value="Fibronectin type III"/>
    <property type="match status" value="1"/>
</dbReference>
<evidence type="ECO:0000313" key="3">
    <source>
        <dbReference type="Proteomes" id="UP000036932"/>
    </source>
</evidence>
<dbReference type="OrthoDB" id="2563626at2"/>
<dbReference type="EMBL" id="LIUT01000001">
    <property type="protein sequence ID" value="KOR89705.1"/>
    <property type="molecule type" value="Genomic_DNA"/>
</dbReference>
<gene>
    <name evidence="2" type="ORF">AM231_11545</name>
</gene>
<keyword evidence="3" id="KW-1185">Reference proteome</keyword>
<dbReference type="Gene3D" id="2.60.40.10">
    <property type="entry name" value="Immunoglobulins"/>
    <property type="match status" value="1"/>
</dbReference>
<dbReference type="CDD" id="cd00063">
    <property type="entry name" value="FN3"/>
    <property type="match status" value="1"/>
</dbReference>
<dbReference type="AlphaFoldDB" id="A0A0M1P5W3"/>
<evidence type="ECO:0000313" key="2">
    <source>
        <dbReference type="EMBL" id="KOR89705.1"/>
    </source>
</evidence>
<dbReference type="PROSITE" id="PS50853">
    <property type="entry name" value="FN3"/>
    <property type="match status" value="1"/>
</dbReference>
<reference evidence="3" key="1">
    <citation type="submission" date="2015-08" db="EMBL/GenBank/DDBJ databases">
        <title>Genome sequencing project for genomic taxonomy and phylogenomics of Bacillus-like bacteria.</title>
        <authorList>
            <person name="Liu B."/>
            <person name="Wang J."/>
            <person name="Zhu Y."/>
            <person name="Liu G."/>
            <person name="Chen Q."/>
            <person name="Chen Z."/>
            <person name="Lan J."/>
            <person name="Che J."/>
            <person name="Ge C."/>
            <person name="Shi H."/>
            <person name="Pan Z."/>
            <person name="Liu X."/>
        </authorList>
    </citation>
    <scope>NUCLEOTIDE SEQUENCE [LARGE SCALE GENOMIC DNA]</scope>
    <source>
        <strain evidence="3">FJAT-22460</strain>
    </source>
</reference>
<comment type="caution">
    <text evidence="2">The sequence shown here is derived from an EMBL/GenBank/DDBJ whole genome shotgun (WGS) entry which is preliminary data.</text>
</comment>
<accession>A0A0M1P5W3</accession>
<dbReference type="Gene3D" id="3.20.20.80">
    <property type="entry name" value="Glycosidases"/>
    <property type="match status" value="1"/>
</dbReference>
<protein>
    <submittedName>
        <fullName evidence="2">Fibronectin</fullName>
    </submittedName>
</protein>
<dbReference type="RefSeq" id="WP_054402735.1">
    <property type="nucleotide sequence ID" value="NZ_LIUT01000001.1"/>
</dbReference>
<name>A0A0M1P5W3_9BACL</name>
<dbReference type="Proteomes" id="UP000036932">
    <property type="component" value="Unassembled WGS sequence"/>
</dbReference>
<organism evidence="2 3">
    <name type="scientific">Paenibacillus solani</name>
    <dbReference type="NCBI Taxonomy" id="1705565"/>
    <lineage>
        <taxon>Bacteria</taxon>
        <taxon>Bacillati</taxon>
        <taxon>Bacillota</taxon>
        <taxon>Bacilli</taxon>
        <taxon>Bacillales</taxon>
        <taxon>Paenibacillaceae</taxon>
        <taxon>Paenibacillus</taxon>
    </lineage>
</organism>
<sequence length="800" mass="88198">MMLLQIRKYVLVLMAVVLLLPGICVRIPISHAQAGAFITLDSHQNGQAIQPGVAELFGTYSGVYDLQLIVNGKIIADVLMDDPNGDDIGSWSYKLDTSQLDGTIELVLKGNDTVSRYGIWSPWTHLNIDNPAAHIPEVQVTSSSGPSQQLNKLDINITVEGRNPLSLVELRVGGGEWLQVPPSKKGYHYKFKLPHSRQAVYSLEARATDTFGNTGYSQTFYARVSPHPRENSSNPASVTENVYQDQILSPALVGLMEGDNASMENKPEAPTSSISSSYPLPDQDRAIWIWENASYPLILNPNSREVLSSMAKDTTTFQQRPITTLYLAVGQYNGTKMLEDNRKEVQQFIEWGHREGFQVQALIAGGTSPPYFGAYQRYHTQAVKEFEQILNYNLASGTSARFDGVNVDTEPYILPDFKTAKPSVQIQYLDMLQLLMERKEASGLHLSVGAAIPRWYDTSADASDIPWNGETKWLSEHIQDTADYISIMNYRDQAEGSAGIIAQALNELAYANKIGKLKSVVIGVETKDIADGGDPETISFHEEGRTYMEKELNKVYDVFLNDSAFGGIALHHYSSILDFPSEWGPGGYTWQPPADDEPPSTVQGAAAAAFDFQRIHITYDMAMDNAAVNSYRIYRGTEADFHIGPNTYAGTSKGLSYKDSGLLPDTTYYYKITAVDIGGNEGTPSMAVSATTAPSSMKPMVIDHMNIVYSSGIATVTVKMVDMVTREPVTAKISGRFTHMAGKYVNAATNAEGLFQAQSETIPALRGEIGFLPRRIMADSYYWASAYDQLPYPTVIWGEP</sequence>
<dbReference type="PATRIC" id="fig|1705565.3.peg.4317"/>
<feature type="domain" description="Fibronectin type-III" evidence="1">
    <location>
        <begin position="598"/>
        <end position="695"/>
    </location>
</feature>
<evidence type="ECO:0000259" key="1">
    <source>
        <dbReference type="PROSITE" id="PS50853"/>
    </source>
</evidence>
<dbReference type="InterPro" id="IPR003961">
    <property type="entry name" value="FN3_dom"/>
</dbReference>
<dbReference type="InterPro" id="IPR013783">
    <property type="entry name" value="Ig-like_fold"/>
</dbReference>
<proteinExistence type="predicted"/>
<dbReference type="InterPro" id="IPR036116">
    <property type="entry name" value="FN3_sf"/>
</dbReference>